<dbReference type="GO" id="GO:0008933">
    <property type="term" value="F:peptidoglycan lytic transglycosylase activity"/>
    <property type="evidence" value="ECO:0007669"/>
    <property type="project" value="TreeGrafter"/>
</dbReference>
<reference evidence="7 8" key="2">
    <citation type="journal article" date="2017" name="Genome Announc.">
        <title>Draft genome sequence of Aquitalea magnusonii strain H3, a plant growth-promoting bacterium of duckweed Lemna minor.</title>
        <authorList>
            <person name="Ishizawa H."/>
            <person name="Kuroda M."/>
            <person name="Ike M."/>
        </authorList>
    </citation>
    <scope>NUCLEOTIDE SEQUENCE [LARGE SCALE GENOMIC DNA]</scope>
    <source>
        <strain evidence="7 8">H3</strain>
    </source>
</reference>
<comment type="catalytic activity">
    <reaction evidence="1">
        <text>Exolytic cleavage of the (1-&gt;4)-beta-glycosidic linkage between N-acetylmuramic acid (MurNAc) and N-acetylglucosamine (GlcNAc) residues in peptidoglycan, from either the reducing or the non-reducing ends of the peptidoglycan chains, with concomitant formation of a 1,6-anhydrobond in the MurNAc residue.</text>
        <dbReference type="EC" id="4.2.2.n1"/>
    </reaction>
</comment>
<evidence type="ECO:0000256" key="1">
    <source>
        <dbReference type="ARBA" id="ARBA00001420"/>
    </source>
</evidence>
<dbReference type="CDD" id="cd14485">
    <property type="entry name" value="mltA_like_LT_A"/>
    <property type="match status" value="1"/>
</dbReference>
<dbReference type="Pfam" id="PF03562">
    <property type="entry name" value="MltA"/>
    <property type="match status" value="1"/>
</dbReference>
<dbReference type="GO" id="GO:0019867">
    <property type="term" value="C:outer membrane"/>
    <property type="evidence" value="ECO:0007669"/>
    <property type="project" value="InterPro"/>
</dbReference>
<proteinExistence type="predicted"/>
<evidence type="ECO:0000256" key="2">
    <source>
        <dbReference type="ARBA" id="ARBA00012587"/>
    </source>
</evidence>
<evidence type="ECO:0000259" key="6">
    <source>
        <dbReference type="SMART" id="SM00925"/>
    </source>
</evidence>
<dbReference type="GO" id="GO:0071555">
    <property type="term" value="P:cell wall organization"/>
    <property type="evidence" value="ECO:0007669"/>
    <property type="project" value="UniProtKB-KW"/>
</dbReference>
<dbReference type="CDD" id="cd14668">
    <property type="entry name" value="mlta_B"/>
    <property type="match status" value="1"/>
</dbReference>
<dbReference type="STRING" id="332411.VI06_03810"/>
<dbReference type="PANTHER" id="PTHR30124">
    <property type="entry name" value="MEMBRANE-BOUND LYTIC MUREIN TRANSGLYCOSYLASE A"/>
    <property type="match status" value="1"/>
</dbReference>
<keyword evidence="7" id="KW-0326">Glycosidase</keyword>
<dbReference type="GO" id="GO:0004553">
    <property type="term" value="F:hydrolase activity, hydrolyzing O-glycosyl compounds"/>
    <property type="evidence" value="ECO:0007669"/>
    <property type="project" value="InterPro"/>
</dbReference>
<evidence type="ECO:0000256" key="5">
    <source>
        <dbReference type="ARBA" id="ARBA00030918"/>
    </source>
</evidence>
<sequence length="442" mass="47506">MQAQGARGNMGGWPVRPVSSPIHDVAAMLKRLLLSLPLLWLAACSTTYTPTLPDGRGQLSPASLPAWQQQPMGDTLLALKQSCKAMARKPAWQAVCADAARIPPEDGVQVRQFFETRFNAWPVRDGASSSGLITGYYEPLLNGSRSRSERTPWPVYGVPADLLVLDYPAALHGRSVLVARRSAANRLQLLPDKTVAGAGEVEIHPADFPVDRPGGKLKGRLSGNRLLPYYTRAEINQGKGVSTAPVLAWVEDPVELFFLQVQGSGRIQLEDGSFLHVGYAEQNGYNYQSIGKWLVDKGEMTLANASMQGIQAWIKANPGKQQALFGVNPSYVFFKVLPGGDSGPAGALGVPLTGGYSIAVDPRYIPLGTPVYLATTWPLSQQPLTRLVHAQDTGSAIKGAVRADLFWGYGSEAGMYAGKMKQSGSLWMLLPRGVTPSMAAAP</sequence>
<dbReference type="PIRSF" id="PIRSF019422">
    <property type="entry name" value="MltA"/>
    <property type="match status" value="1"/>
</dbReference>
<dbReference type="Gene3D" id="2.40.40.10">
    <property type="entry name" value="RlpA-like domain"/>
    <property type="match status" value="1"/>
</dbReference>
<dbReference type="InterPro" id="IPR010611">
    <property type="entry name" value="3D_dom"/>
</dbReference>
<organism evidence="7 8">
    <name type="scientific">Aquitalea magnusonii</name>
    <dbReference type="NCBI Taxonomy" id="332411"/>
    <lineage>
        <taxon>Bacteria</taxon>
        <taxon>Pseudomonadati</taxon>
        <taxon>Pseudomonadota</taxon>
        <taxon>Betaproteobacteria</taxon>
        <taxon>Neisseriales</taxon>
        <taxon>Chromobacteriaceae</taxon>
        <taxon>Aquitalea</taxon>
    </lineage>
</organism>
<dbReference type="KEGG" id="amah:DLM_0147"/>
<dbReference type="Proteomes" id="UP000198290">
    <property type="component" value="Chromosome"/>
</dbReference>
<name>A0A3G9G6X0_9NEIS</name>
<evidence type="ECO:0000256" key="3">
    <source>
        <dbReference type="ARBA" id="ARBA00023239"/>
    </source>
</evidence>
<dbReference type="Gene3D" id="2.40.50.270">
    <property type="entry name" value="transglycosylase MltA"/>
    <property type="match status" value="1"/>
</dbReference>
<dbReference type="InterPro" id="IPR005300">
    <property type="entry name" value="MltA_B"/>
</dbReference>
<evidence type="ECO:0000313" key="8">
    <source>
        <dbReference type="Proteomes" id="UP000198290"/>
    </source>
</evidence>
<keyword evidence="3" id="KW-0456">Lyase</keyword>
<reference evidence="8" key="1">
    <citation type="journal article" date="2017" name="Biotechnol. Biofuels">
        <title>Evaluation of environmental bacterial communities as a factor affecting the growth of duckweed Lemna minor.</title>
        <authorList>
            <person name="Ishizawa H."/>
            <person name="Kuroda M."/>
            <person name="Morikawa M."/>
            <person name="Ike M."/>
        </authorList>
    </citation>
    <scope>NUCLEOTIDE SEQUENCE [LARGE SCALE GENOMIC DNA]</scope>
    <source>
        <strain evidence="8">H3</strain>
    </source>
</reference>
<keyword evidence="8" id="KW-1185">Reference proteome</keyword>
<keyword evidence="7" id="KW-0378">Hydrolase</keyword>
<evidence type="ECO:0000313" key="7">
    <source>
        <dbReference type="EMBL" id="BBF83830.1"/>
    </source>
</evidence>
<dbReference type="Pfam" id="PF06725">
    <property type="entry name" value="3D"/>
    <property type="match status" value="1"/>
</dbReference>
<dbReference type="PANTHER" id="PTHR30124:SF0">
    <property type="entry name" value="MEMBRANE-BOUND LYTIC MUREIN TRANSGLYCOSYLASE A"/>
    <property type="match status" value="1"/>
</dbReference>
<dbReference type="InterPro" id="IPR036908">
    <property type="entry name" value="RlpA-like_sf"/>
</dbReference>
<dbReference type="InterPro" id="IPR026044">
    <property type="entry name" value="MltA"/>
</dbReference>
<gene>
    <name evidence="7" type="ORF">DLM_0147</name>
</gene>
<keyword evidence="4" id="KW-0961">Cell wall biogenesis/degradation</keyword>
<feature type="domain" description="Lytic transglycosylase MltA" evidence="6">
    <location>
        <begin position="140"/>
        <end position="335"/>
    </location>
</feature>
<accession>A0A3G9G6X0</accession>
<dbReference type="EC" id="4.2.2.n1" evidence="2"/>
<dbReference type="AlphaFoldDB" id="A0A3G9G6X0"/>
<dbReference type="Gene3D" id="2.40.240.50">
    <property type="entry name" value="Barwin-like endoglucanases"/>
    <property type="match status" value="1"/>
</dbReference>
<dbReference type="GO" id="GO:0009253">
    <property type="term" value="P:peptidoglycan catabolic process"/>
    <property type="evidence" value="ECO:0007669"/>
    <property type="project" value="TreeGrafter"/>
</dbReference>
<dbReference type="SMART" id="SM00925">
    <property type="entry name" value="MltA"/>
    <property type="match status" value="1"/>
</dbReference>
<reference evidence="8" key="3">
    <citation type="journal article" date="2017" name="Plant Physiol. Biochem.">
        <title>Differential oxidative and antioxidative response of duckweed Lemna minor toward plant growth promoting/inhibiting bacteria.</title>
        <authorList>
            <person name="Ishizawa H."/>
            <person name="Kuroda M."/>
            <person name="Morikawa M."/>
            <person name="Ike M."/>
        </authorList>
    </citation>
    <scope>NUCLEOTIDE SEQUENCE [LARGE SCALE GENOMIC DNA]</scope>
    <source>
        <strain evidence="8">H3</strain>
    </source>
</reference>
<dbReference type="EMBL" id="AP018823">
    <property type="protein sequence ID" value="BBF83830.1"/>
    <property type="molecule type" value="Genomic_DNA"/>
</dbReference>
<dbReference type="GO" id="GO:0009254">
    <property type="term" value="P:peptidoglycan turnover"/>
    <property type="evidence" value="ECO:0007669"/>
    <property type="project" value="InterPro"/>
</dbReference>
<dbReference type="SUPFAM" id="SSF50685">
    <property type="entry name" value="Barwin-like endoglucanases"/>
    <property type="match status" value="1"/>
</dbReference>
<evidence type="ECO:0000256" key="4">
    <source>
        <dbReference type="ARBA" id="ARBA00023316"/>
    </source>
</evidence>
<protein>
    <recommendedName>
        <fullName evidence="2">peptidoglycan lytic exotransglycosylase</fullName>
        <ecNumber evidence="2">4.2.2.n1</ecNumber>
    </recommendedName>
    <alternativeName>
        <fullName evidence="5">Murein hydrolase A</fullName>
    </alternativeName>
</protein>